<dbReference type="AlphaFoldDB" id="A0A8V0XRU4"/>
<evidence type="ECO:0000256" key="3">
    <source>
        <dbReference type="ARBA" id="ARBA00022833"/>
    </source>
</evidence>
<sequence length="503" mass="54546">MSDRKRKASSSEEPVCVLCGRAGGDPDIFGRTIGDGSVCTHEFCLTFAHIALEERPPGEESVAFDHAVLTHRVKQANQKQCCVCGERGAAITCAESGCERSFHLPCAADGECITQYFGEHRSFCWEHRPRQAAVAAPAEDTSCVICQETVGDCPSYHTLVCPACTHTWFHRACIQQHALNAGTVCFRCPACRDSTVFCTEMSTMGIQIPARRPLWEDNRTYTSLLERHRRCDARKCLYPRGRRQADLRGPWQLILCSSCAAVGTHRRCSCLSNTTTTWECDSCAGLGTASSTIAQLTALSAASQDGQGTSHSLQQPEHSRAGPTSQAASAPSHTSQLPQLSSQNSESGQTEHGTTRSHFPDPQDASELHQAHCGSRCAAAPSAESSSHPSTRRGTSGSSRAARAPARRRHPRQQGTSRSRSRSPLQGPAPRSHSRTRRPQGSRRTAAPAAQNSTHSTSRAATQRTSRASLPSHTGERPRQPGEARMQRRSSVAHRAPHVSSRP</sequence>
<evidence type="ECO:0008006" key="10">
    <source>
        <dbReference type="Google" id="ProtNLM"/>
    </source>
</evidence>
<dbReference type="GlyGen" id="A0A8V0XRU4">
    <property type="glycosylation" value="1 site"/>
</dbReference>
<feature type="domain" description="RING-type" evidence="6">
    <location>
        <begin position="143"/>
        <end position="192"/>
    </location>
</feature>
<keyword evidence="1" id="KW-0479">Metal-binding</keyword>
<feature type="compositionally biased region" description="Basic residues" evidence="5">
    <location>
        <begin position="487"/>
        <end position="497"/>
    </location>
</feature>
<dbReference type="OrthoDB" id="9119848at2759"/>
<dbReference type="Pfam" id="PF26054">
    <property type="entry name" value="PHD_G2E3"/>
    <property type="match status" value="1"/>
</dbReference>
<feature type="compositionally biased region" description="Basic residues" evidence="5">
    <location>
        <begin position="432"/>
        <end position="441"/>
    </location>
</feature>
<dbReference type="SUPFAM" id="SSF57903">
    <property type="entry name" value="FYVE/PHD zinc finger"/>
    <property type="match status" value="1"/>
</dbReference>
<dbReference type="InterPro" id="IPR001965">
    <property type="entry name" value="Znf_PHD"/>
</dbReference>
<keyword evidence="3" id="KW-0862">Zinc</keyword>
<evidence type="ECO:0000259" key="6">
    <source>
        <dbReference type="PROSITE" id="PS50089"/>
    </source>
</evidence>
<evidence type="ECO:0000256" key="1">
    <source>
        <dbReference type="ARBA" id="ARBA00022723"/>
    </source>
</evidence>
<evidence type="ECO:0000259" key="7">
    <source>
        <dbReference type="PROSITE" id="PS51805"/>
    </source>
</evidence>
<reference evidence="8" key="3">
    <citation type="submission" date="2025-09" db="UniProtKB">
        <authorList>
            <consortium name="Ensembl"/>
        </authorList>
    </citation>
    <scope>IDENTIFICATION</scope>
    <source>
        <strain evidence="8">broiler</strain>
    </source>
</reference>
<dbReference type="PROSITE" id="PS50089">
    <property type="entry name" value="ZF_RING_2"/>
    <property type="match status" value="1"/>
</dbReference>
<gene>
    <name evidence="8" type="primary">LOC107055494</name>
</gene>
<evidence type="ECO:0000256" key="2">
    <source>
        <dbReference type="ARBA" id="ARBA00022771"/>
    </source>
</evidence>
<name>A0A8V0XRU4_CHICK</name>
<reference evidence="8" key="1">
    <citation type="submission" date="2020-11" db="EMBL/GenBank/DDBJ databases">
        <title>Gallus gallus (Chicken) genome, bGalGal1, GRCg7b, maternal haplotype autosomes + Z &amp; W.</title>
        <authorList>
            <person name="Warren W."/>
            <person name="Formenti G."/>
            <person name="Fedrigo O."/>
            <person name="Haase B."/>
            <person name="Mountcastle J."/>
            <person name="Balacco J."/>
            <person name="Tracey A."/>
            <person name="Schneider V."/>
            <person name="Okimoto R."/>
            <person name="Cheng H."/>
            <person name="Hawken R."/>
            <person name="Howe K."/>
            <person name="Jarvis E.D."/>
        </authorList>
    </citation>
    <scope>NUCLEOTIDE SEQUENCE [LARGE SCALE GENOMIC DNA]</scope>
    <source>
        <strain evidence="8">Broiler</strain>
    </source>
</reference>
<feature type="compositionally biased region" description="Low complexity" evidence="5">
    <location>
        <begin position="378"/>
        <end position="404"/>
    </location>
</feature>
<evidence type="ECO:0000313" key="9">
    <source>
        <dbReference type="Proteomes" id="UP000000539"/>
    </source>
</evidence>
<keyword evidence="2 4" id="KW-0863">Zinc-finger</keyword>
<feature type="domain" description="PHD-type" evidence="7">
    <location>
        <begin position="13"/>
        <end position="128"/>
    </location>
</feature>
<reference evidence="8" key="2">
    <citation type="submission" date="2025-08" db="UniProtKB">
        <authorList>
            <consortium name="Ensembl"/>
        </authorList>
    </citation>
    <scope>IDENTIFICATION</scope>
    <source>
        <strain evidence="8">broiler</strain>
    </source>
</reference>
<dbReference type="Proteomes" id="UP000000539">
    <property type="component" value="Chromosome 1"/>
</dbReference>
<feature type="region of interest" description="Disordered" evidence="5">
    <location>
        <begin position="302"/>
        <end position="503"/>
    </location>
</feature>
<accession>A0A8V0XRU4</accession>
<dbReference type="InterPro" id="IPR034732">
    <property type="entry name" value="EPHD"/>
</dbReference>
<dbReference type="InterPro" id="IPR001841">
    <property type="entry name" value="Znf_RING"/>
</dbReference>
<dbReference type="PROSITE" id="PS51805">
    <property type="entry name" value="EPHD"/>
    <property type="match status" value="1"/>
</dbReference>
<keyword evidence="9" id="KW-1185">Reference proteome</keyword>
<dbReference type="GO" id="GO:0008270">
    <property type="term" value="F:zinc ion binding"/>
    <property type="evidence" value="ECO:0007669"/>
    <property type="project" value="UniProtKB-KW"/>
</dbReference>
<dbReference type="GO" id="GO:0005634">
    <property type="term" value="C:nucleus"/>
    <property type="evidence" value="ECO:0000318"/>
    <property type="project" value="GO_Central"/>
</dbReference>
<proteinExistence type="predicted"/>
<feature type="compositionally biased region" description="Basic and acidic residues" evidence="5">
    <location>
        <begin position="474"/>
        <end position="486"/>
    </location>
</feature>
<dbReference type="PANTHER" id="PTHR12420:SF47">
    <property type="entry name" value="PHD FINGER PROTEIN 7"/>
    <property type="match status" value="1"/>
</dbReference>
<evidence type="ECO:0000256" key="4">
    <source>
        <dbReference type="PROSITE-ProRule" id="PRU00175"/>
    </source>
</evidence>
<protein>
    <recommendedName>
        <fullName evidence="10">PHD finger protein 7</fullName>
    </recommendedName>
</protein>
<dbReference type="CDD" id="cd16448">
    <property type="entry name" value="RING-H2"/>
    <property type="match status" value="1"/>
</dbReference>
<evidence type="ECO:0000313" key="8">
    <source>
        <dbReference type="Ensembl" id="ENSGALP00010009410.1"/>
    </source>
</evidence>
<dbReference type="InterPro" id="IPR013083">
    <property type="entry name" value="Znf_RING/FYVE/PHD"/>
</dbReference>
<dbReference type="SMART" id="SM00249">
    <property type="entry name" value="PHD"/>
    <property type="match status" value="2"/>
</dbReference>
<dbReference type="InterPro" id="IPR059102">
    <property type="entry name" value="PHD_PHF7/G2E3-like"/>
</dbReference>
<dbReference type="GeneTree" id="ENSGT00950000182865"/>
<dbReference type="Ensembl" id="ENSGALT00010016651.1">
    <property type="protein sequence ID" value="ENSGALP00010009410.1"/>
    <property type="gene ID" value="ENSGALG00010007014.1"/>
</dbReference>
<dbReference type="InterPro" id="IPR051188">
    <property type="entry name" value="PHD-type_Zinc_Finger"/>
</dbReference>
<feature type="compositionally biased region" description="Basic and acidic residues" evidence="5">
    <location>
        <begin position="358"/>
        <end position="370"/>
    </location>
</feature>
<dbReference type="Gene3D" id="3.30.40.10">
    <property type="entry name" value="Zinc/RING finger domain, C3HC4 (zinc finger)"/>
    <property type="match status" value="2"/>
</dbReference>
<feature type="compositionally biased region" description="Polar residues" evidence="5">
    <location>
        <begin position="450"/>
        <end position="472"/>
    </location>
</feature>
<evidence type="ECO:0000256" key="5">
    <source>
        <dbReference type="SAM" id="MobiDB-lite"/>
    </source>
</evidence>
<organism evidence="8 9">
    <name type="scientific">Gallus gallus</name>
    <name type="common">Chicken</name>
    <dbReference type="NCBI Taxonomy" id="9031"/>
    <lineage>
        <taxon>Eukaryota</taxon>
        <taxon>Metazoa</taxon>
        <taxon>Chordata</taxon>
        <taxon>Craniata</taxon>
        <taxon>Vertebrata</taxon>
        <taxon>Euteleostomi</taxon>
        <taxon>Archelosauria</taxon>
        <taxon>Archosauria</taxon>
        <taxon>Dinosauria</taxon>
        <taxon>Saurischia</taxon>
        <taxon>Theropoda</taxon>
        <taxon>Coelurosauria</taxon>
        <taxon>Aves</taxon>
        <taxon>Neognathae</taxon>
        <taxon>Galloanserae</taxon>
        <taxon>Galliformes</taxon>
        <taxon>Phasianidae</taxon>
        <taxon>Phasianinae</taxon>
        <taxon>Gallus</taxon>
    </lineage>
</organism>
<feature type="compositionally biased region" description="Polar residues" evidence="5">
    <location>
        <begin position="302"/>
        <end position="352"/>
    </location>
</feature>
<dbReference type="PANTHER" id="PTHR12420">
    <property type="entry name" value="PHD FINGER PROTEIN"/>
    <property type="match status" value="1"/>
</dbReference>
<dbReference type="InterPro" id="IPR011011">
    <property type="entry name" value="Znf_FYVE_PHD"/>
</dbReference>
<dbReference type="Pfam" id="PF13771">
    <property type="entry name" value="zf-HC5HC2H"/>
    <property type="match status" value="1"/>
</dbReference>